<dbReference type="RefSeq" id="WP_187001359.1">
    <property type="nucleotide sequence ID" value="NZ_CP060414.2"/>
</dbReference>
<sequence length="277" mass="31594">MTKHHTKAPLPFFGQKRNFIKAFKDALDNIPADGAGWTIVDAFGGSGLLSHVAKHTKPAARVIYNDFDGYAERLRHIPDTNRLRQTLAVVLADYPRDRHLDKPTKARVVAAIQDFNGYKDLHCLRSWLLFSSNQAGTMAELLNKHMYNCIRRTDYPDADGYLKGLEIVSQPFQTLLPQYVDEPKTLLVLDPPYVSTLQGMYANKHYFGMVQFLQLMYMVRPPFVFFSSTRSEFMDYLGFLKQHRPQEWAVFDGIASVSLIAGVAKGLGYEDNMVFKF</sequence>
<gene>
    <name evidence="1" type="ORF">H7A79_1090</name>
</gene>
<reference evidence="1" key="1">
    <citation type="submission" date="2024-06" db="EMBL/GenBank/DDBJ databases">
        <title>Complete Genome Sequence of mouse commensal type strain Neisseria musculi.</title>
        <authorList>
            <person name="Thapa E."/>
            <person name="Aluvathingal J."/>
            <person name="Nadendla S."/>
            <person name="Mehta A."/>
            <person name="Tettelin H."/>
            <person name="Weyand N.J."/>
        </authorList>
    </citation>
    <scope>NUCLEOTIDE SEQUENCE</scope>
    <source>
        <strain evidence="1">NW831</strain>
    </source>
</reference>
<dbReference type="EMBL" id="CP060414">
    <property type="protein sequence ID" value="QNT59496.1"/>
    <property type="molecule type" value="Genomic_DNA"/>
</dbReference>
<dbReference type="InterPro" id="IPR029063">
    <property type="entry name" value="SAM-dependent_MTases_sf"/>
</dbReference>
<dbReference type="KEGG" id="nmus:H7A79_1090"/>
<accession>A0A7H1MCY1</accession>
<dbReference type="REBASE" id="840155">
    <property type="entry name" value="M1.Nmu831ORF1090P"/>
</dbReference>
<keyword evidence="2" id="KW-1185">Reference proteome</keyword>
<protein>
    <submittedName>
        <fullName evidence="1">D12 class N6 adenine-specific DNA methyltransferase</fullName>
    </submittedName>
</protein>
<evidence type="ECO:0000313" key="2">
    <source>
        <dbReference type="Proteomes" id="UP000516412"/>
    </source>
</evidence>
<dbReference type="AlphaFoldDB" id="A0A7H1MCY1"/>
<keyword evidence="1" id="KW-0808">Transferase</keyword>
<dbReference type="Proteomes" id="UP000516412">
    <property type="component" value="Chromosome"/>
</dbReference>
<proteinExistence type="predicted"/>
<dbReference type="SUPFAM" id="SSF53335">
    <property type="entry name" value="S-adenosyl-L-methionine-dependent methyltransferases"/>
    <property type="match status" value="1"/>
</dbReference>
<dbReference type="GO" id="GO:0032259">
    <property type="term" value="P:methylation"/>
    <property type="evidence" value="ECO:0007669"/>
    <property type="project" value="UniProtKB-KW"/>
</dbReference>
<name>A0A7H1MCY1_9NEIS</name>
<dbReference type="GO" id="GO:0008168">
    <property type="term" value="F:methyltransferase activity"/>
    <property type="evidence" value="ECO:0007669"/>
    <property type="project" value="UniProtKB-KW"/>
</dbReference>
<evidence type="ECO:0000313" key="1">
    <source>
        <dbReference type="EMBL" id="QNT59496.1"/>
    </source>
</evidence>
<keyword evidence="1" id="KW-0489">Methyltransferase</keyword>
<organism evidence="1 2">
    <name type="scientific">Neisseria musculi</name>
    <dbReference type="NCBI Taxonomy" id="1815583"/>
    <lineage>
        <taxon>Bacteria</taxon>
        <taxon>Pseudomonadati</taxon>
        <taxon>Pseudomonadota</taxon>
        <taxon>Betaproteobacteria</taxon>
        <taxon>Neisseriales</taxon>
        <taxon>Neisseriaceae</taxon>
        <taxon>Neisseria</taxon>
    </lineage>
</organism>